<evidence type="ECO:0000256" key="3">
    <source>
        <dbReference type="ARBA" id="ARBA00023002"/>
    </source>
</evidence>
<dbReference type="Pfam" id="PF01266">
    <property type="entry name" value="DAO"/>
    <property type="match status" value="1"/>
</dbReference>
<organism evidence="5 6">
    <name type="scientific">Gallionella capsiferriformans (strain ES-2)</name>
    <name type="common">Gallionella ferruginea capsiferriformans (strain ES-2)</name>
    <dbReference type="NCBI Taxonomy" id="395494"/>
    <lineage>
        <taxon>Bacteria</taxon>
        <taxon>Pseudomonadati</taxon>
        <taxon>Pseudomonadota</taxon>
        <taxon>Betaproteobacteria</taxon>
        <taxon>Nitrosomonadales</taxon>
        <taxon>Gallionellaceae</taxon>
        <taxon>Gallionella</taxon>
    </lineage>
</organism>
<dbReference type="InterPro" id="IPR012727">
    <property type="entry name" value="Gly_oxidase_ThiO"/>
</dbReference>
<gene>
    <name evidence="5" type="ordered locus">Galf_2057</name>
</gene>
<dbReference type="InterPro" id="IPR036188">
    <property type="entry name" value="FAD/NAD-bd_sf"/>
</dbReference>
<dbReference type="GO" id="GO:0016491">
    <property type="term" value="F:oxidoreductase activity"/>
    <property type="evidence" value="ECO:0007669"/>
    <property type="project" value="UniProtKB-KW"/>
</dbReference>
<protein>
    <submittedName>
        <fullName evidence="5">Glycine oxidase ThiO</fullName>
    </submittedName>
</protein>
<dbReference type="PANTHER" id="PTHR13847">
    <property type="entry name" value="SARCOSINE DEHYDROGENASE-RELATED"/>
    <property type="match status" value="1"/>
</dbReference>
<reference evidence="5 6" key="1">
    <citation type="submission" date="2010-08" db="EMBL/GenBank/DDBJ databases">
        <title>Complete sequence of Gallionella capsiferriformans ES-2.</title>
        <authorList>
            <consortium name="US DOE Joint Genome Institute"/>
            <person name="Lucas S."/>
            <person name="Copeland A."/>
            <person name="Lapidus A."/>
            <person name="Cheng J.-F."/>
            <person name="Bruce D."/>
            <person name="Goodwin L."/>
            <person name="Pitluck S."/>
            <person name="Chertkov O."/>
            <person name="Davenport K.W."/>
            <person name="Detter J.C."/>
            <person name="Han C."/>
            <person name="Tapia R."/>
            <person name="Land M."/>
            <person name="Hauser L."/>
            <person name="Chang Y.-J."/>
            <person name="Jeffries C."/>
            <person name="Kyrpides N."/>
            <person name="Ivanova N."/>
            <person name="Mikhailova N."/>
            <person name="Shelobolina E.S."/>
            <person name="Picardal F."/>
            <person name="Roden E."/>
            <person name="Emerson D."/>
            <person name="Woyke T."/>
        </authorList>
    </citation>
    <scope>NUCLEOTIDE SEQUENCE [LARGE SCALE GENOMIC DNA]</scope>
    <source>
        <strain evidence="5 6">ES-2</strain>
    </source>
</reference>
<keyword evidence="6" id="KW-1185">Reference proteome</keyword>
<dbReference type="HOGENOM" id="CLU_007884_4_5_4"/>
<proteinExistence type="predicted"/>
<evidence type="ECO:0000313" key="6">
    <source>
        <dbReference type="Proteomes" id="UP000001235"/>
    </source>
</evidence>
<dbReference type="eggNOG" id="COG0665">
    <property type="taxonomic scope" value="Bacteria"/>
</dbReference>
<dbReference type="SUPFAM" id="SSF54373">
    <property type="entry name" value="FAD-linked reductases, C-terminal domain"/>
    <property type="match status" value="1"/>
</dbReference>
<dbReference type="UniPathway" id="UPA00060"/>
<accession>D9SHX3</accession>
<dbReference type="Gene3D" id="3.30.9.10">
    <property type="entry name" value="D-Amino Acid Oxidase, subunit A, domain 2"/>
    <property type="match status" value="1"/>
</dbReference>
<dbReference type="RefSeq" id="WP_013293995.1">
    <property type="nucleotide sequence ID" value="NC_014394.1"/>
</dbReference>
<dbReference type="GO" id="GO:0005737">
    <property type="term" value="C:cytoplasm"/>
    <property type="evidence" value="ECO:0007669"/>
    <property type="project" value="TreeGrafter"/>
</dbReference>
<evidence type="ECO:0000313" key="5">
    <source>
        <dbReference type="EMBL" id="ADL56063.1"/>
    </source>
</evidence>
<dbReference type="OrthoDB" id="18526at2"/>
<dbReference type="InterPro" id="IPR006076">
    <property type="entry name" value="FAD-dep_OxRdtase"/>
</dbReference>
<name>D9SHX3_GALCS</name>
<evidence type="ECO:0000256" key="2">
    <source>
        <dbReference type="ARBA" id="ARBA00022977"/>
    </source>
</evidence>
<dbReference type="STRING" id="395494.Galf_2057"/>
<evidence type="ECO:0000256" key="1">
    <source>
        <dbReference type="ARBA" id="ARBA00004948"/>
    </source>
</evidence>
<dbReference type="Proteomes" id="UP000001235">
    <property type="component" value="Chromosome"/>
</dbReference>
<sequence length="354" mass="39064">MPEHFLIIGAGAVGLTSAQALLQAGYRVTLVERGTSGQEASWAGGGIMSPLCSWDYPEAVTRLTERSMGLFPDAMDELHAATGIDPEYEPSGMLVLPPFEDQRAATWCSAHQVEMQRVALSAHLPGLSGEGLLLPRVGQVRNPRLLQALRRHVELLGGTILENHEVHKFNIENNRITRLQTSRGNLSADAVILAAGAWSRTLLGEHAMTLDVRPIRGQILLFKFDAPPFQNILLQGSLYFIPRRDGHVLVGSTLEDAGFDKSTTDEAKSSLLSRIYALFPHWREQPLVKHWAGLRPGSPDNIPTIGRHPVLSNLYANCGHFRYGVTMSLACAELLVNEIEARPQPLSCEEYRWL</sequence>
<keyword evidence="2" id="KW-0784">Thiamine biosynthesis</keyword>
<evidence type="ECO:0000259" key="4">
    <source>
        <dbReference type="Pfam" id="PF01266"/>
    </source>
</evidence>
<feature type="domain" description="FAD dependent oxidoreductase" evidence="4">
    <location>
        <begin position="5"/>
        <end position="336"/>
    </location>
</feature>
<dbReference type="AlphaFoldDB" id="D9SHX3"/>
<dbReference type="GO" id="GO:0009229">
    <property type="term" value="P:thiamine diphosphate biosynthetic process"/>
    <property type="evidence" value="ECO:0007669"/>
    <property type="project" value="UniProtKB-UniPathway"/>
</dbReference>
<dbReference type="KEGG" id="gca:Galf_2057"/>
<dbReference type="NCBIfam" id="TIGR02352">
    <property type="entry name" value="thiamin_ThiO"/>
    <property type="match status" value="1"/>
</dbReference>
<dbReference type="GO" id="GO:0009228">
    <property type="term" value="P:thiamine biosynthetic process"/>
    <property type="evidence" value="ECO:0007669"/>
    <property type="project" value="UniProtKB-KW"/>
</dbReference>
<dbReference type="PANTHER" id="PTHR13847:SF289">
    <property type="entry name" value="GLYCINE OXIDASE"/>
    <property type="match status" value="1"/>
</dbReference>
<keyword evidence="3" id="KW-0560">Oxidoreductase</keyword>
<dbReference type="EMBL" id="CP002159">
    <property type="protein sequence ID" value="ADL56063.1"/>
    <property type="molecule type" value="Genomic_DNA"/>
</dbReference>
<dbReference type="Gene3D" id="3.50.50.60">
    <property type="entry name" value="FAD/NAD(P)-binding domain"/>
    <property type="match status" value="1"/>
</dbReference>
<comment type="pathway">
    <text evidence="1">Cofactor biosynthesis; thiamine diphosphate biosynthesis.</text>
</comment>
<dbReference type="GO" id="GO:0050660">
    <property type="term" value="F:flavin adenine dinucleotide binding"/>
    <property type="evidence" value="ECO:0007669"/>
    <property type="project" value="InterPro"/>
</dbReference>
<dbReference type="SUPFAM" id="SSF51905">
    <property type="entry name" value="FAD/NAD(P)-binding domain"/>
    <property type="match status" value="1"/>
</dbReference>